<dbReference type="AlphaFoldDB" id="A0A9D1SZU3"/>
<dbReference type="PROSITE" id="PS51272">
    <property type="entry name" value="SLH"/>
    <property type="match status" value="2"/>
</dbReference>
<feature type="chain" id="PRO_5038515166" evidence="2">
    <location>
        <begin position="27"/>
        <end position="790"/>
    </location>
</feature>
<feature type="signal peptide" evidence="2">
    <location>
        <begin position="1"/>
        <end position="26"/>
    </location>
</feature>
<sequence length="790" mass="86220">MKKTKRLICLTLALSLLMGLGVPSYAGSIFPDMDDTCSYAFEAQLLKTLGIVNGDGDGSLRPGDNLTRAEFAKLAVCMLDKQSEAVSNSGSSTYSDVYADHWALRYINYVSKNGIILGYPDGTFHPDEPISFAQAVTVTLRTLGYTAEEIGDFWPDNYLQKAASLGLTEGMSYGADDALTRADMVLLLGRALEADTSGSTTAAKKTLLDQFGYTVIDEAILVSSQATDKSLGADQVKISESSAASALTTYKTLTDDVFDLIGGRAKLYLDDEMRIVLTVPLTQYSYTITIQESLGDGEYTCTAPDRDDEFDYTFDDNLTMYYQGTKGYFSTMESLIEPGSTVTFAGRYDGVWEYAFLEEAADITPVIATRDVQEGDTSIGGLTIENIDKLKIYRDGYRASLTDIKRNDVVYYNPATYTMDVYIDKVTGTYDKAYPNKAHVTSIELGGKTFEIETRDATAKLDETAGSFKIGDRITLLLGKDGQIAGVTNTENDAALDYAVLINTSSEVSEDEEDKGRVIQKVKVMQTDGETYEYKADKDYGDYKGDLVHMTFTDGVLSLKRVSSGTLSGSYDTLNKKIGSSTLADGVAMFDLSSNEAGQDAVVNKIDLTDIKKNYIYKEDVISYAVTTDFGDIGVILFDNITKSEYQYGLLTGKEVRDTGMSISATYTVDFGGTETTYSSSKGFSDMSVGMPVRVSANGQVLNSLRPLTAVASGTKVDAIDYNRIKLNGTVYEMDENAIIYRRDAKTNKYITAAKSDLFASNVMSVELWADDTLDNGGIVRIIKVSYSAN</sequence>
<proteinExistence type="predicted"/>
<dbReference type="Pfam" id="PF00395">
    <property type="entry name" value="SLH"/>
    <property type="match status" value="2"/>
</dbReference>
<evidence type="ECO:0000259" key="3">
    <source>
        <dbReference type="PROSITE" id="PS51272"/>
    </source>
</evidence>
<protein>
    <submittedName>
        <fullName evidence="4">S-layer homology domain-containing protein</fullName>
    </submittedName>
</protein>
<dbReference type="InterPro" id="IPR051465">
    <property type="entry name" value="Cell_Envelope_Struct_Comp"/>
</dbReference>
<reference evidence="4" key="2">
    <citation type="journal article" date="2021" name="PeerJ">
        <title>Extensive microbial diversity within the chicken gut microbiome revealed by metagenomics and culture.</title>
        <authorList>
            <person name="Gilroy R."/>
            <person name="Ravi A."/>
            <person name="Getino M."/>
            <person name="Pursley I."/>
            <person name="Horton D.L."/>
            <person name="Alikhan N.F."/>
            <person name="Baker D."/>
            <person name="Gharbi K."/>
            <person name="Hall N."/>
            <person name="Watson M."/>
            <person name="Adriaenssens E.M."/>
            <person name="Foster-Nyarko E."/>
            <person name="Jarju S."/>
            <person name="Secka A."/>
            <person name="Antonio M."/>
            <person name="Oren A."/>
            <person name="Chaudhuri R.R."/>
            <person name="La Ragione R."/>
            <person name="Hildebrand F."/>
            <person name="Pallen M.J."/>
        </authorList>
    </citation>
    <scope>NUCLEOTIDE SEQUENCE</scope>
    <source>
        <strain evidence="4">4920</strain>
    </source>
</reference>
<accession>A0A9D1SZU3</accession>
<dbReference type="PANTHER" id="PTHR43308">
    <property type="entry name" value="OUTER MEMBRANE PROTEIN ALPHA-RELATED"/>
    <property type="match status" value="1"/>
</dbReference>
<feature type="domain" description="SLH" evidence="3">
    <location>
        <begin position="90"/>
        <end position="153"/>
    </location>
</feature>
<evidence type="ECO:0000313" key="5">
    <source>
        <dbReference type="Proteomes" id="UP000886743"/>
    </source>
</evidence>
<dbReference type="EMBL" id="DVOF01000173">
    <property type="protein sequence ID" value="HIV03098.1"/>
    <property type="molecule type" value="Genomic_DNA"/>
</dbReference>
<keyword evidence="2" id="KW-0732">Signal</keyword>
<gene>
    <name evidence="4" type="ORF">IAC74_05940</name>
</gene>
<reference evidence="4" key="1">
    <citation type="submission" date="2020-10" db="EMBL/GenBank/DDBJ databases">
        <authorList>
            <person name="Gilroy R."/>
        </authorList>
    </citation>
    <scope>NUCLEOTIDE SEQUENCE</scope>
    <source>
        <strain evidence="4">4920</strain>
    </source>
</reference>
<keyword evidence="1" id="KW-0677">Repeat</keyword>
<dbReference type="PANTHER" id="PTHR43308:SF5">
    <property type="entry name" value="S-LAYER PROTEIN _ PEPTIDOGLYCAN ENDO-BETA-N-ACETYLGLUCOSAMINIDASE"/>
    <property type="match status" value="1"/>
</dbReference>
<name>A0A9D1SZU3_9FIRM</name>
<feature type="domain" description="SLH" evidence="3">
    <location>
        <begin position="26"/>
        <end position="89"/>
    </location>
</feature>
<evidence type="ECO:0000256" key="2">
    <source>
        <dbReference type="SAM" id="SignalP"/>
    </source>
</evidence>
<organism evidence="4 5">
    <name type="scientific">Candidatus Aphodoplasma excrementigallinarum</name>
    <dbReference type="NCBI Taxonomy" id="2840673"/>
    <lineage>
        <taxon>Bacteria</taxon>
        <taxon>Bacillati</taxon>
        <taxon>Bacillota</taxon>
        <taxon>Clostridia</taxon>
        <taxon>Eubacteriales</taxon>
        <taxon>Candidatus Aphodoplasma</taxon>
    </lineage>
</organism>
<evidence type="ECO:0000313" key="4">
    <source>
        <dbReference type="EMBL" id="HIV03098.1"/>
    </source>
</evidence>
<dbReference type="InterPro" id="IPR001119">
    <property type="entry name" value="SLH_dom"/>
</dbReference>
<comment type="caution">
    <text evidence="4">The sequence shown here is derived from an EMBL/GenBank/DDBJ whole genome shotgun (WGS) entry which is preliminary data.</text>
</comment>
<dbReference type="Proteomes" id="UP000886743">
    <property type="component" value="Unassembled WGS sequence"/>
</dbReference>
<evidence type="ECO:0000256" key="1">
    <source>
        <dbReference type="ARBA" id="ARBA00022737"/>
    </source>
</evidence>